<sequence length="152" mass="16254">MISRKPATASASRLRILNGSLFDRLVADEEDIGHLSGMDVDGAQIASIKSNLGRVLNLRAGGAAANPGLGIIDMNDGAVRSNDMIRQIAESIRGCIVMGEPRIADVRVGYIAATDEPLSLRFRITARIGKAGVESSAEFDLCLNNDRRFILS</sequence>
<keyword evidence="3" id="KW-1185">Reference proteome</keyword>
<organism evidence="2 3">
    <name type="scientific">Methylobacterium fujisawaense</name>
    <dbReference type="NCBI Taxonomy" id="107400"/>
    <lineage>
        <taxon>Bacteria</taxon>
        <taxon>Pseudomonadati</taxon>
        <taxon>Pseudomonadota</taxon>
        <taxon>Alphaproteobacteria</taxon>
        <taxon>Hyphomicrobiales</taxon>
        <taxon>Methylobacteriaceae</taxon>
        <taxon>Methylobacterium</taxon>
    </lineage>
</organism>
<dbReference type="NCBIfam" id="TIGR03357">
    <property type="entry name" value="VI_zyme"/>
    <property type="match status" value="1"/>
</dbReference>
<protein>
    <submittedName>
        <fullName evidence="2">Type VI secretion system protein</fullName>
    </submittedName>
</protein>
<dbReference type="Gene3D" id="3.10.450.40">
    <property type="match status" value="1"/>
</dbReference>
<evidence type="ECO:0000313" key="2">
    <source>
        <dbReference type="EMBL" id="MBA9065731.1"/>
    </source>
</evidence>
<dbReference type="InterPro" id="IPR017737">
    <property type="entry name" value="TssE1-like"/>
</dbReference>
<dbReference type="Pfam" id="PF04965">
    <property type="entry name" value="GPW_gp25"/>
    <property type="match status" value="1"/>
</dbReference>
<accession>A0ABR6DI07</accession>
<dbReference type="Proteomes" id="UP000565455">
    <property type="component" value="Unassembled WGS sequence"/>
</dbReference>
<dbReference type="GeneID" id="96606746"/>
<name>A0ABR6DI07_9HYPH</name>
<dbReference type="InterPro" id="IPR007048">
    <property type="entry name" value="IraD/Gp25-like"/>
</dbReference>
<proteinExistence type="predicted"/>
<feature type="domain" description="IraD/Gp25-like" evidence="1">
    <location>
        <begin position="46"/>
        <end position="128"/>
    </location>
</feature>
<dbReference type="RefSeq" id="WP_182593107.1">
    <property type="nucleotide sequence ID" value="NZ_JACJIM010000010.1"/>
</dbReference>
<evidence type="ECO:0000259" key="1">
    <source>
        <dbReference type="Pfam" id="PF04965"/>
    </source>
</evidence>
<dbReference type="SUPFAM" id="SSF160719">
    <property type="entry name" value="gpW/gp25-like"/>
    <property type="match status" value="1"/>
</dbReference>
<reference evidence="2 3" key="1">
    <citation type="submission" date="2020-08" db="EMBL/GenBank/DDBJ databases">
        <title>Genomic Encyclopedia of Type Strains, Phase IV (KMG-IV): sequencing the most valuable type-strain genomes for metagenomic binning, comparative biology and taxonomic classification.</title>
        <authorList>
            <person name="Goeker M."/>
        </authorList>
    </citation>
    <scope>NUCLEOTIDE SEQUENCE [LARGE SCALE GENOMIC DNA]</scope>
    <source>
        <strain evidence="2 3">DSM 5686</strain>
    </source>
</reference>
<gene>
    <name evidence="2" type="ORF">GGQ91_005154</name>
</gene>
<dbReference type="EMBL" id="JACJIM010000010">
    <property type="protein sequence ID" value="MBA9065731.1"/>
    <property type="molecule type" value="Genomic_DNA"/>
</dbReference>
<comment type="caution">
    <text evidence="2">The sequence shown here is derived from an EMBL/GenBank/DDBJ whole genome shotgun (WGS) entry which is preliminary data.</text>
</comment>
<evidence type="ECO:0000313" key="3">
    <source>
        <dbReference type="Proteomes" id="UP000565455"/>
    </source>
</evidence>